<proteinExistence type="predicted"/>
<reference evidence="1 2" key="1">
    <citation type="submission" date="2016-10" db="EMBL/GenBank/DDBJ databases">
        <authorList>
            <person name="de Groot N.N."/>
        </authorList>
    </citation>
    <scope>NUCLEOTIDE SEQUENCE [LARGE SCALE GENOMIC DNA]</scope>
    <source>
        <strain evidence="1 2">Nm22</strain>
    </source>
</reference>
<dbReference type="RefSeq" id="WP_090634526.1">
    <property type="nucleotide sequence ID" value="NZ_FOCP01000031.1"/>
</dbReference>
<dbReference type="EMBL" id="FOCP01000031">
    <property type="protein sequence ID" value="SEN65937.1"/>
    <property type="molecule type" value="Genomic_DNA"/>
</dbReference>
<dbReference type="OrthoDB" id="9817047at2"/>
<organism evidence="1 2">
    <name type="scientific">Nitrosomonas marina</name>
    <dbReference type="NCBI Taxonomy" id="917"/>
    <lineage>
        <taxon>Bacteria</taxon>
        <taxon>Pseudomonadati</taxon>
        <taxon>Pseudomonadota</taxon>
        <taxon>Betaproteobacteria</taxon>
        <taxon>Nitrosomonadales</taxon>
        <taxon>Nitrosomonadaceae</taxon>
        <taxon>Nitrosomonas</taxon>
    </lineage>
</organism>
<dbReference type="AlphaFoldDB" id="A0A1H8ICN2"/>
<evidence type="ECO:0000313" key="1">
    <source>
        <dbReference type="EMBL" id="SEN65937.1"/>
    </source>
</evidence>
<protein>
    <submittedName>
        <fullName evidence="1">Uncharacterized protein</fullName>
    </submittedName>
</protein>
<name>A0A1H8ICN2_9PROT</name>
<accession>A0A1H8ICN2</accession>
<sequence length="418" mass="47432">MADKLLTGNFSGVRLQDAVASGIKQPVLRYNKEAARTLLQHAPVPVGFKQWAQSVLPDPLLSYTPIDTCAADNDPCPYTLETTEWESAGFSAASGSRDITQPFYLTDATVNLTLPVHSAAGLQWFDARPLSALVTNTCFLEACLPSPVYWCVPSGTCSQKFLNKRRGKVHCDTQVMINIPNTKSIPIYWVLLGSSWTIDKCNEKLNEAINWFKKYCIELDLRKLDVDKTIARIKRKHARQKAIQALKGQKDIIASLDGPRKNPEWSPYHDAVVTIYKRMWRHLRKTGIYVFFVDEYKAIKSYDRIVKASANMGKLPVILISSKDINAENVAAHELIHAFGKTWYKHEGGEEYKDLSGEDYQGMPMTNPWKTHRDLTWEHGDCDNDMGNWLGGGNPDEYFLDWSAYKEFVKCRSINKKE</sequence>
<dbReference type="Proteomes" id="UP000199459">
    <property type="component" value="Unassembled WGS sequence"/>
</dbReference>
<gene>
    <name evidence="1" type="ORF">SAMN05216325_1317</name>
</gene>
<evidence type="ECO:0000313" key="2">
    <source>
        <dbReference type="Proteomes" id="UP000199459"/>
    </source>
</evidence>